<feature type="compositionally biased region" description="Polar residues" evidence="2">
    <location>
        <begin position="798"/>
        <end position="814"/>
    </location>
</feature>
<organism evidence="3 4">
    <name type="scientific">Phytophthora infestans</name>
    <name type="common">Potato late blight agent</name>
    <name type="synonym">Botrytis infestans</name>
    <dbReference type="NCBI Taxonomy" id="4787"/>
    <lineage>
        <taxon>Eukaryota</taxon>
        <taxon>Sar</taxon>
        <taxon>Stramenopiles</taxon>
        <taxon>Oomycota</taxon>
        <taxon>Peronosporomycetes</taxon>
        <taxon>Peronosporales</taxon>
        <taxon>Peronosporaceae</taxon>
        <taxon>Phytophthora</taxon>
    </lineage>
</organism>
<evidence type="ECO:0000256" key="2">
    <source>
        <dbReference type="SAM" id="MobiDB-lite"/>
    </source>
</evidence>
<dbReference type="PANTHER" id="PTHR11679">
    <property type="entry name" value="VESICLE PROTEIN SORTING-ASSOCIATED"/>
    <property type="match status" value="1"/>
</dbReference>
<dbReference type="Pfam" id="PF00995">
    <property type="entry name" value="Sec1"/>
    <property type="match status" value="1"/>
</dbReference>
<sequence length="974" mass="105375">MFFHIEDDDFSCAGSASCRDVRSRPFCAMVLNRGRYIPNAPATPTSVAPKPKMTAWPFFIVLASSTPEKLGCFCHKNALASIICGPQNLNLKKSTDHKHYFLCLQIIFVFDLMSVVNVAEEVVGGVLQAAEQLQGAVIAAETGCIESLRWAGAMPLLLRDLGVQNVLCASDLLNCASPQELRHLLLLEENENVCHVALLLSGFLWDYEAALKRLLALGVVHRLTVCSSLSERAHECYDFSKLGGDAALAATGARATKVMKFEEFTTEISKNVTFPVGNRAKSTAQQSGEDEDWDWNDAGTKTANHETADVQNGVQVVHLPLSVVPLLSTKTFSPEPSLFVLSHPTCASAFPLLLHQVEANSTASPASPTGRGGPGFSSVDGGKRYKHVKDVLPEHIPSAFRRSMRLLAYTLAEMLLGAQLDVKERIFAVGATSLKIGHTLLRILNELQEDTTPQMLQGQQTASMVIIDRTADLASPCSFGSSLLDRILALLPQTPTHTTSGEDTAQDSATKRPNVTEIFPLHGCEPTPLTIAAAFDASGYKPSEFVAQIQWKGGASLCHPTIPSGSNVFRSLAFRPAKLALRDLDKRLQAVEQTLLQQGKLETAAVTRRPGEKVRGRDVVLRRISKILEAGEPTNLEHSSLVELGVIVLEALERMDQSQSLWDKCHERAVRQLELCKQGGAEWILPEMADIMQRQVSAMQSKTAGDSEEFSPLQDLLTLLVNAFALSAGTPVEDFTIQMVRKALVDSVVQAVQTTPLSVQAALPELFTQLSPLIRTSGAPAGHFTEHDTEGDDWDWNDGSSPTPSREASDSGSGIQLTEAKAVIETYVDSLMDPLKDCQQQFVKVSDTAAAKESPRSLLAQLCSSIVDPSSAAIPEMQHVVDASEQLTRAGIDLLKSGFSKFGFGGSGGGQRGTTSSRLLGDANVLVVFVVGGVTFEEIQEVHDVLSDNTKYQLILGGTTITNNQVILNKLFTV</sequence>
<evidence type="ECO:0000256" key="1">
    <source>
        <dbReference type="ARBA" id="ARBA00009884"/>
    </source>
</evidence>
<evidence type="ECO:0000313" key="4">
    <source>
        <dbReference type="Proteomes" id="UP000602510"/>
    </source>
</evidence>
<feature type="region of interest" description="Disordered" evidence="2">
    <location>
        <begin position="279"/>
        <end position="300"/>
    </location>
</feature>
<dbReference type="GO" id="GO:0016192">
    <property type="term" value="P:vesicle-mediated transport"/>
    <property type="evidence" value="ECO:0007669"/>
    <property type="project" value="InterPro"/>
</dbReference>
<dbReference type="AlphaFoldDB" id="A0A833WYD7"/>
<evidence type="ECO:0000313" key="3">
    <source>
        <dbReference type="EMBL" id="KAF4042396.1"/>
    </source>
</evidence>
<dbReference type="InterPro" id="IPR001619">
    <property type="entry name" value="Sec1-like"/>
</dbReference>
<protein>
    <submittedName>
        <fullName evidence="3">Sec1 family</fullName>
    </submittedName>
</protein>
<comment type="caution">
    <text evidence="3">The sequence shown here is derived from an EMBL/GenBank/DDBJ whole genome shotgun (WGS) entry which is preliminary data.</text>
</comment>
<dbReference type="InterPro" id="IPR036045">
    <property type="entry name" value="Sec1-like_sf"/>
</dbReference>
<dbReference type="EMBL" id="WSZM01000101">
    <property type="protein sequence ID" value="KAF4042396.1"/>
    <property type="molecule type" value="Genomic_DNA"/>
</dbReference>
<comment type="similarity">
    <text evidence="1">Belongs to the STXBP/unc-18/SEC1 family.</text>
</comment>
<gene>
    <name evidence="3" type="ORF">GN244_ATG05289</name>
</gene>
<feature type="region of interest" description="Disordered" evidence="2">
    <location>
        <begin position="361"/>
        <end position="380"/>
    </location>
</feature>
<dbReference type="Gene3D" id="3.40.50.1910">
    <property type="match status" value="1"/>
</dbReference>
<name>A0A833WYD7_PHYIN</name>
<dbReference type="InterPro" id="IPR027482">
    <property type="entry name" value="Sec1-like_dom2"/>
</dbReference>
<reference evidence="3" key="1">
    <citation type="submission" date="2020-04" db="EMBL/GenBank/DDBJ databases">
        <title>Hybrid Assembly of Korean Phytophthora infestans isolates.</title>
        <authorList>
            <person name="Prokchorchik M."/>
            <person name="Lee Y."/>
            <person name="Seo J."/>
            <person name="Cho J.-H."/>
            <person name="Park Y.-E."/>
            <person name="Jang D.-C."/>
            <person name="Im J.-S."/>
            <person name="Choi J.-G."/>
            <person name="Park H.-J."/>
            <person name="Lee G.-B."/>
            <person name="Lee Y.-G."/>
            <person name="Hong S.-Y."/>
            <person name="Cho K."/>
            <person name="Sohn K.H."/>
        </authorList>
    </citation>
    <scope>NUCLEOTIDE SEQUENCE</scope>
    <source>
        <strain evidence="3">KR_1_A1</strain>
    </source>
</reference>
<feature type="region of interest" description="Disordered" evidence="2">
    <location>
        <begin position="778"/>
        <end position="814"/>
    </location>
</feature>
<accession>A0A833WYD7</accession>
<keyword evidence="4" id="KW-1185">Reference proteome</keyword>
<proteinExistence type="inferred from homology"/>
<dbReference type="SUPFAM" id="SSF56815">
    <property type="entry name" value="Sec1/munc18-like (SM) proteins"/>
    <property type="match status" value="1"/>
</dbReference>
<dbReference type="Proteomes" id="UP000602510">
    <property type="component" value="Unassembled WGS sequence"/>
</dbReference>